<proteinExistence type="predicted"/>
<keyword evidence="2" id="KW-1185">Reference proteome</keyword>
<dbReference type="Proteomes" id="UP000694547">
    <property type="component" value="Chromosome 9"/>
</dbReference>
<name>A0A8C8W6R5_PERMB</name>
<dbReference type="SUPFAM" id="SSF89817">
    <property type="entry name" value="Mago nashi protein"/>
    <property type="match status" value="1"/>
</dbReference>
<sequence>TMRKEGGPTQNSVMDEWKAATDSGGIIKDYACSPAQVGWLTLKTIFGDEHISLTTSRIGSLIHINRSKNLRLTHTLLSIPEPAMFVFPSY</sequence>
<evidence type="ECO:0000313" key="1">
    <source>
        <dbReference type="Ensembl" id="ENSPEMP00000036541.1"/>
    </source>
</evidence>
<reference evidence="1" key="3">
    <citation type="submission" date="2025-09" db="UniProtKB">
        <authorList>
            <consortium name="Ensembl"/>
        </authorList>
    </citation>
    <scope>IDENTIFICATION</scope>
</reference>
<organism evidence="1 2">
    <name type="scientific">Peromyscus maniculatus bairdii</name>
    <name type="common">Prairie deer mouse</name>
    <dbReference type="NCBI Taxonomy" id="230844"/>
    <lineage>
        <taxon>Eukaryota</taxon>
        <taxon>Metazoa</taxon>
        <taxon>Chordata</taxon>
        <taxon>Craniata</taxon>
        <taxon>Vertebrata</taxon>
        <taxon>Euteleostomi</taxon>
        <taxon>Mammalia</taxon>
        <taxon>Eutheria</taxon>
        <taxon>Euarchontoglires</taxon>
        <taxon>Glires</taxon>
        <taxon>Rodentia</taxon>
        <taxon>Myomorpha</taxon>
        <taxon>Muroidea</taxon>
        <taxon>Cricetidae</taxon>
        <taxon>Neotominae</taxon>
        <taxon>Peromyscus</taxon>
    </lineage>
</organism>
<dbReference type="InterPro" id="IPR036605">
    <property type="entry name" value="Mago_nashi_sf"/>
</dbReference>
<dbReference type="AlphaFoldDB" id="A0A8C8W6R5"/>
<dbReference type="Gene3D" id="3.30.1560.10">
    <property type="entry name" value="Mago nashi"/>
    <property type="match status" value="1"/>
</dbReference>
<evidence type="ECO:0000313" key="2">
    <source>
        <dbReference type="Proteomes" id="UP000694547"/>
    </source>
</evidence>
<protein>
    <submittedName>
        <fullName evidence="1">Uncharacterized protein</fullName>
    </submittedName>
</protein>
<reference evidence="1" key="2">
    <citation type="submission" date="2025-08" db="UniProtKB">
        <authorList>
            <consortium name="Ensembl"/>
        </authorList>
    </citation>
    <scope>IDENTIFICATION</scope>
</reference>
<accession>A0A8C8W6R5</accession>
<dbReference type="Ensembl" id="ENSPEMT00000039953.1">
    <property type="protein sequence ID" value="ENSPEMP00000036541.1"/>
    <property type="gene ID" value="ENSPEMG00000029244.1"/>
</dbReference>
<dbReference type="GO" id="GO:0005634">
    <property type="term" value="C:nucleus"/>
    <property type="evidence" value="ECO:0007669"/>
    <property type="project" value="InterPro"/>
</dbReference>
<reference evidence="1 2" key="1">
    <citation type="submission" date="2018-10" db="EMBL/GenBank/DDBJ databases">
        <title>Improved assembly of the deer mouse Peromyscus maniculatus genome.</title>
        <authorList>
            <person name="Lassance J.-M."/>
            <person name="Hoekstra H.E."/>
        </authorList>
    </citation>
    <scope>NUCLEOTIDE SEQUENCE [LARGE SCALE GENOMIC DNA]</scope>
</reference>